<evidence type="ECO:0000256" key="1">
    <source>
        <dbReference type="SAM" id="Phobius"/>
    </source>
</evidence>
<evidence type="ECO:0000313" key="4">
    <source>
        <dbReference type="Proteomes" id="UP000504638"/>
    </source>
</evidence>
<evidence type="ECO:0000259" key="2">
    <source>
        <dbReference type="Pfam" id="PF09995"/>
    </source>
</evidence>
<keyword evidence="1" id="KW-1133">Transmembrane helix</keyword>
<dbReference type="EMBL" id="ML975151">
    <property type="protein sequence ID" value="KAF1815526.1"/>
    <property type="molecule type" value="Genomic_DNA"/>
</dbReference>
<evidence type="ECO:0000313" key="3">
    <source>
        <dbReference type="EMBL" id="KAF1815526.1"/>
    </source>
</evidence>
<dbReference type="Pfam" id="PF09995">
    <property type="entry name" value="MPAB_Lcp_cat"/>
    <property type="match status" value="1"/>
</dbReference>
<reference evidence="3 5" key="1">
    <citation type="submission" date="2020-01" db="EMBL/GenBank/DDBJ databases">
        <authorList>
            <consortium name="DOE Joint Genome Institute"/>
            <person name="Haridas S."/>
            <person name="Albert R."/>
            <person name="Binder M."/>
            <person name="Bloem J."/>
            <person name="Labutti K."/>
            <person name="Salamov A."/>
            <person name="Andreopoulos B."/>
            <person name="Baker S.E."/>
            <person name="Barry K."/>
            <person name="Bills G."/>
            <person name="Bluhm B.H."/>
            <person name="Cannon C."/>
            <person name="Castanera R."/>
            <person name="Culley D.E."/>
            <person name="Daum C."/>
            <person name="Ezra D."/>
            <person name="Gonzalez J.B."/>
            <person name="Henrissat B."/>
            <person name="Kuo A."/>
            <person name="Liang C."/>
            <person name="Lipzen A."/>
            <person name="Lutzoni F."/>
            <person name="Magnuson J."/>
            <person name="Mondo S."/>
            <person name="Nolan M."/>
            <person name="Ohm R."/>
            <person name="Pangilinan J."/>
            <person name="Park H.-J."/>
            <person name="Ramirez L."/>
            <person name="Alfaro M."/>
            <person name="Sun H."/>
            <person name="Tritt A."/>
            <person name="Yoshinaga Y."/>
            <person name="Zwiers L.-H."/>
            <person name="Turgeon B.G."/>
            <person name="Goodwin S.B."/>
            <person name="Spatafora J.W."/>
            <person name="Crous P.W."/>
            <person name="Grigoriev I.V."/>
        </authorList>
    </citation>
    <scope>NUCLEOTIDE SEQUENCE</scope>
    <source>
        <strain evidence="3 5">CBS 781.70</strain>
    </source>
</reference>
<feature type="domain" description="ER-bound oxygenase mpaB/mpaB'/Rubber oxygenase catalytic" evidence="2">
    <location>
        <begin position="91"/>
        <end position="312"/>
    </location>
</feature>
<name>A0A6G1GC73_9PEZI</name>
<sequence>MLSELVAAKLTWLAVVTGKAVLWIAVIYPSLFLVGPIIAASVMRISYLVRGIPPGGTPLAGKKEITSFISEDDAAEMKRRNIDPDLPILKRIAAESVTYTGGLPAVLLQIAQEGVGKGVGRHSNFSTRLLERTQNTAIFIYVMVFGNNTERQMFRTFVTMAHKKINDKRTKNTYDAMDPRLQLWVAATMYATMLDSYEKVFGRLPEHEQEQAFQEFSIFGTSLQVPLTMWPQDRAAFQAYWDDMVANLHVPAEAYKTTRDLFQPKYSKLPLGLAVLLAFTRPLTLAVATEELPPHVAVQFGLTSSWRTKLLHGALQGFHKLTFPYYPAFVRQWQKNYYLWMMRERMTKKGMTRNGRHISTELLGA</sequence>
<dbReference type="PANTHER" id="PTHR36151:SF3">
    <property type="entry name" value="ER-BOUND OXYGENASE MPAB_MPAB'_RUBBER OXYGENASE CATALYTIC DOMAIN-CONTAINING PROTEIN"/>
    <property type="match status" value="1"/>
</dbReference>
<gene>
    <name evidence="3 5" type="ORF">P152DRAFT_187970</name>
</gene>
<organism evidence="3">
    <name type="scientific">Eremomyces bilateralis CBS 781.70</name>
    <dbReference type="NCBI Taxonomy" id="1392243"/>
    <lineage>
        <taxon>Eukaryota</taxon>
        <taxon>Fungi</taxon>
        <taxon>Dikarya</taxon>
        <taxon>Ascomycota</taxon>
        <taxon>Pezizomycotina</taxon>
        <taxon>Dothideomycetes</taxon>
        <taxon>Dothideomycetes incertae sedis</taxon>
        <taxon>Eremomycetales</taxon>
        <taxon>Eremomycetaceae</taxon>
        <taxon>Eremomyces</taxon>
    </lineage>
</organism>
<reference evidence="5" key="2">
    <citation type="submission" date="2020-04" db="EMBL/GenBank/DDBJ databases">
        <authorList>
            <consortium name="NCBI Genome Project"/>
        </authorList>
    </citation>
    <scope>NUCLEOTIDE SEQUENCE</scope>
    <source>
        <strain evidence="5">CBS 781.70</strain>
    </source>
</reference>
<dbReference type="PANTHER" id="PTHR36151">
    <property type="entry name" value="BLR2777 PROTEIN"/>
    <property type="match status" value="1"/>
</dbReference>
<dbReference type="RefSeq" id="XP_033537157.1">
    <property type="nucleotide sequence ID" value="XM_033674238.1"/>
</dbReference>
<proteinExistence type="predicted"/>
<protein>
    <recommendedName>
        <fullName evidence="2">ER-bound oxygenase mpaB/mpaB'/Rubber oxygenase catalytic domain-containing protein</fullName>
    </recommendedName>
</protein>
<feature type="transmembrane region" description="Helical" evidence="1">
    <location>
        <begin position="20"/>
        <end position="42"/>
    </location>
</feature>
<dbReference type="OrthoDB" id="3942096at2759"/>
<dbReference type="AlphaFoldDB" id="A0A6G1GC73"/>
<dbReference type="GeneID" id="54414808"/>
<dbReference type="InterPro" id="IPR018713">
    <property type="entry name" value="MPAB/Lcp_cat_dom"/>
</dbReference>
<keyword evidence="1" id="KW-0812">Transmembrane</keyword>
<keyword evidence="1" id="KW-0472">Membrane</keyword>
<evidence type="ECO:0000313" key="5">
    <source>
        <dbReference type="RefSeq" id="XP_033537157.1"/>
    </source>
</evidence>
<dbReference type="GO" id="GO:0016491">
    <property type="term" value="F:oxidoreductase activity"/>
    <property type="evidence" value="ECO:0007669"/>
    <property type="project" value="InterPro"/>
</dbReference>
<accession>A0A6G1GC73</accession>
<dbReference type="Proteomes" id="UP000504638">
    <property type="component" value="Unplaced"/>
</dbReference>
<keyword evidence="4" id="KW-1185">Reference proteome</keyword>
<reference evidence="5" key="3">
    <citation type="submission" date="2025-04" db="UniProtKB">
        <authorList>
            <consortium name="RefSeq"/>
        </authorList>
    </citation>
    <scope>IDENTIFICATION</scope>
    <source>
        <strain evidence="5">CBS 781.70</strain>
    </source>
</reference>